<evidence type="ECO:0000313" key="4">
    <source>
        <dbReference type="Proteomes" id="UP000604475"/>
    </source>
</evidence>
<protein>
    <recommendedName>
        <fullName evidence="2">Protein kinase domain-containing protein</fullName>
    </recommendedName>
</protein>
<keyword evidence="4" id="KW-1185">Reference proteome</keyword>
<dbReference type="Gene3D" id="1.10.510.10">
    <property type="entry name" value="Transferase(Phosphotransferase) domain 1"/>
    <property type="match status" value="1"/>
</dbReference>
<name>A0A937RI90_9ACTN</name>
<feature type="domain" description="Protein kinase" evidence="2">
    <location>
        <begin position="1"/>
        <end position="340"/>
    </location>
</feature>
<dbReference type="RefSeq" id="WP_203005814.1">
    <property type="nucleotide sequence ID" value="NZ_JADWYU010000017.1"/>
</dbReference>
<feature type="compositionally biased region" description="Pro residues" evidence="1">
    <location>
        <begin position="286"/>
        <end position="301"/>
    </location>
</feature>
<reference evidence="3" key="1">
    <citation type="submission" date="2020-12" db="EMBL/GenBank/DDBJ databases">
        <title>Genomic characterization of non-nitrogen-fixing Frankia strains.</title>
        <authorList>
            <person name="Carlos-Shanley C."/>
            <person name="Guerra T."/>
            <person name="Hahn D."/>
        </authorList>
    </citation>
    <scope>NUCLEOTIDE SEQUENCE</scope>
    <source>
        <strain evidence="3">CN6</strain>
    </source>
</reference>
<evidence type="ECO:0000259" key="2">
    <source>
        <dbReference type="PROSITE" id="PS50011"/>
    </source>
</evidence>
<dbReference type="InterPro" id="IPR000719">
    <property type="entry name" value="Prot_kinase_dom"/>
</dbReference>
<dbReference type="SUPFAM" id="SSF56112">
    <property type="entry name" value="Protein kinase-like (PK-like)"/>
    <property type="match status" value="1"/>
</dbReference>
<dbReference type="PROSITE" id="PS50011">
    <property type="entry name" value="PROTEIN_KINASE_DOM"/>
    <property type="match status" value="1"/>
</dbReference>
<proteinExistence type="predicted"/>
<accession>A0A937RI90</accession>
<dbReference type="Proteomes" id="UP000604475">
    <property type="component" value="Unassembled WGS sequence"/>
</dbReference>
<gene>
    <name evidence="3" type="ORF">I7412_04795</name>
</gene>
<organism evidence="3 4">
    <name type="scientific">Frankia nepalensis</name>
    <dbReference type="NCBI Taxonomy" id="1836974"/>
    <lineage>
        <taxon>Bacteria</taxon>
        <taxon>Bacillati</taxon>
        <taxon>Actinomycetota</taxon>
        <taxon>Actinomycetes</taxon>
        <taxon>Frankiales</taxon>
        <taxon>Frankiaceae</taxon>
        <taxon>Frankia</taxon>
    </lineage>
</organism>
<sequence length="340" mass="37137">MTEIISFTRADGGQDTWEVEFEPTTQTPQFMTRWALASGGQRFVVRYAMGGEFAEHLVENAIRVGLRIWRRYGSEAAYPAELSRLVGYNVDCERPFVMVAEHGVPLAELTRPFDPDEHRAFAGGLASGLYLLAYLGVTHRMVRPDSVRWDAATRRAQITRFDYARLVGTPRLPLASTWASPEQQAGGGLTDHRDDVWSAGLAMLSRAIKGVVAGPTGQPDAVASGAPFLAPILDRLFAPVGERPDAGELLRRMGRAPGSLPALPDDEARFARASAEYDQLVQLKAGPPPRQQPPPPPPPPRESTGRFRRKGRVGPPAFAVQPGSSRGLPSWAPPSWEATR</sequence>
<comment type="caution">
    <text evidence="3">The sequence shown here is derived from an EMBL/GenBank/DDBJ whole genome shotgun (WGS) entry which is preliminary data.</text>
</comment>
<evidence type="ECO:0000313" key="3">
    <source>
        <dbReference type="EMBL" id="MBL7626501.1"/>
    </source>
</evidence>
<dbReference type="EMBL" id="JAEACQ010000138">
    <property type="protein sequence ID" value="MBL7626501.1"/>
    <property type="molecule type" value="Genomic_DNA"/>
</dbReference>
<dbReference type="InterPro" id="IPR011009">
    <property type="entry name" value="Kinase-like_dom_sf"/>
</dbReference>
<dbReference type="GO" id="GO:0005524">
    <property type="term" value="F:ATP binding"/>
    <property type="evidence" value="ECO:0007669"/>
    <property type="project" value="InterPro"/>
</dbReference>
<evidence type="ECO:0000256" key="1">
    <source>
        <dbReference type="SAM" id="MobiDB-lite"/>
    </source>
</evidence>
<dbReference type="GO" id="GO:0004672">
    <property type="term" value="F:protein kinase activity"/>
    <property type="evidence" value="ECO:0007669"/>
    <property type="project" value="InterPro"/>
</dbReference>
<feature type="region of interest" description="Disordered" evidence="1">
    <location>
        <begin position="284"/>
        <end position="340"/>
    </location>
</feature>
<dbReference type="AlphaFoldDB" id="A0A937RI90"/>